<protein>
    <recommendedName>
        <fullName evidence="2">non-specific serine/threonine protein kinase</fullName>
        <ecNumber evidence="2">2.7.11.1</ecNumber>
    </recommendedName>
</protein>
<reference evidence="12" key="2">
    <citation type="submission" date="2019-01" db="UniProtKB">
        <authorList>
            <consortium name="EnsemblPlants"/>
        </authorList>
    </citation>
    <scope>IDENTIFICATION</scope>
    <source>
        <strain evidence="12">cv. Heinz 1706</strain>
    </source>
</reference>
<dbReference type="GO" id="GO:0007165">
    <property type="term" value="P:signal transduction"/>
    <property type="evidence" value="ECO:0000318"/>
    <property type="project" value="GO_Central"/>
</dbReference>
<dbReference type="GO" id="GO:0004674">
    <property type="term" value="F:protein serine/threonine kinase activity"/>
    <property type="evidence" value="ECO:0007669"/>
    <property type="project" value="UniProtKB-KW"/>
</dbReference>
<feature type="domain" description="Protein kinase" evidence="11">
    <location>
        <begin position="338"/>
        <end position="571"/>
    </location>
</feature>
<dbReference type="CDD" id="cd13999">
    <property type="entry name" value="STKc_MAP3K-like"/>
    <property type="match status" value="2"/>
</dbReference>
<dbReference type="GO" id="GO:0005737">
    <property type="term" value="C:cytoplasm"/>
    <property type="evidence" value="ECO:0000318"/>
    <property type="project" value="GO_Central"/>
</dbReference>
<dbReference type="PaxDb" id="4081-Solyc12g016100.1.1"/>
<dbReference type="InParanoid" id="A0A3Q7J5S0"/>
<dbReference type="PROSITE" id="PS00108">
    <property type="entry name" value="PROTEIN_KINASE_ST"/>
    <property type="match status" value="2"/>
</dbReference>
<evidence type="ECO:0000256" key="8">
    <source>
        <dbReference type="ARBA" id="ARBA00022840"/>
    </source>
</evidence>
<dbReference type="InterPro" id="IPR008271">
    <property type="entry name" value="Ser/Thr_kinase_AS"/>
</dbReference>
<evidence type="ECO:0000256" key="4">
    <source>
        <dbReference type="ARBA" id="ARBA00022553"/>
    </source>
</evidence>
<reference evidence="12" key="1">
    <citation type="journal article" date="2012" name="Nature">
        <title>The tomato genome sequence provides insights into fleshy fruit evolution.</title>
        <authorList>
            <consortium name="Tomato Genome Consortium"/>
        </authorList>
    </citation>
    <scope>NUCLEOTIDE SEQUENCE [LARGE SCALE GENOMIC DNA]</scope>
    <source>
        <strain evidence="12">cv. Heinz 1706</strain>
    </source>
</reference>
<evidence type="ECO:0000256" key="10">
    <source>
        <dbReference type="ARBA" id="ARBA00048679"/>
    </source>
</evidence>
<dbReference type="EC" id="2.7.11.1" evidence="2"/>
<dbReference type="InterPro" id="IPR050167">
    <property type="entry name" value="Ser_Thr_protein_kinase"/>
</dbReference>
<dbReference type="GO" id="GO:0004672">
    <property type="term" value="F:protein kinase activity"/>
    <property type="evidence" value="ECO:0000318"/>
    <property type="project" value="GO_Central"/>
</dbReference>
<dbReference type="Gene3D" id="1.10.510.10">
    <property type="entry name" value="Transferase(Phosphotransferase) domain 1"/>
    <property type="match status" value="4"/>
</dbReference>
<feature type="domain" description="Protein kinase" evidence="11">
    <location>
        <begin position="560"/>
        <end position="821"/>
    </location>
</feature>
<keyword evidence="7" id="KW-0418">Kinase</keyword>
<dbReference type="GO" id="GO:0005524">
    <property type="term" value="F:ATP binding"/>
    <property type="evidence" value="ECO:0007669"/>
    <property type="project" value="UniProtKB-KW"/>
</dbReference>
<dbReference type="InterPro" id="IPR000719">
    <property type="entry name" value="Prot_kinase_dom"/>
</dbReference>
<dbReference type="EnsemblPlants" id="Solyc12g016100.2.1">
    <property type="protein sequence ID" value="Solyc12g016100.2.1"/>
    <property type="gene ID" value="Solyc12g016100.2"/>
</dbReference>
<dbReference type="PANTHER" id="PTHR23257:SF880">
    <property type="entry name" value="SERINE_THREONINE-PROTEIN KINASE HT1-LIKE"/>
    <property type="match status" value="1"/>
</dbReference>
<feature type="domain" description="Protein kinase" evidence="11">
    <location>
        <begin position="91"/>
        <end position="352"/>
    </location>
</feature>
<dbReference type="FunFam" id="1.10.510.10:FF:000316">
    <property type="entry name" value="serine/threonine-protein kinase HT1"/>
    <property type="match status" value="2"/>
</dbReference>
<dbReference type="Gene3D" id="3.30.200.20">
    <property type="entry name" value="Phosphorylase Kinase, domain 1"/>
    <property type="match status" value="2"/>
</dbReference>
<dbReference type="Gramene" id="Solyc12g016100.2.1">
    <property type="protein sequence ID" value="Solyc12g016100.2.1"/>
    <property type="gene ID" value="Solyc12g016100.2"/>
</dbReference>
<evidence type="ECO:0000256" key="2">
    <source>
        <dbReference type="ARBA" id="ARBA00012513"/>
    </source>
</evidence>
<evidence type="ECO:0000256" key="7">
    <source>
        <dbReference type="ARBA" id="ARBA00022777"/>
    </source>
</evidence>
<dbReference type="InterPro" id="IPR011009">
    <property type="entry name" value="Kinase-like_dom_sf"/>
</dbReference>
<evidence type="ECO:0000256" key="5">
    <source>
        <dbReference type="ARBA" id="ARBA00022679"/>
    </source>
</evidence>
<dbReference type="FunFam" id="3.30.200.20:FF:000060">
    <property type="entry name" value="Serine/threonine-protein kinase isoform 1"/>
    <property type="match status" value="2"/>
</dbReference>
<organism evidence="12">
    <name type="scientific">Solanum lycopersicum</name>
    <name type="common">Tomato</name>
    <name type="synonym">Lycopersicon esculentum</name>
    <dbReference type="NCBI Taxonomy" id="4081"/>
    <lineage>
        <taxon>Eukaryota</taxon>
        <taxon>Viridiplantae</taxon>
        <taxon>Streptophyta</taxon>
        <taxon>Embryophyta</taxon>
        <taxon>Tracheophyta</taxon>
        <taxon>Spermatophyta</taxon>
        <taxon>Magnoliopsida</taxon>
        <taxon>eudicotyledons</taxon>
        <taxon>Gunneridae</taxon>
        <taxon>Pentapetalae</taxon>
        <taxon>asterids</taxon>
        <taxon>lamiids</taxon>
        <taxon>Solanales</taxon>
        <taxon>Solanaceae</taxon>
        <taxon>Solanoideae</taxon>
        <taxon>Solaneae</taxon>
        <taxon>Solanum</taxon>
        <taxon>Solanum subgen. Lycopersicon</taxon>
    </lineage>
</organism>
<dbReference type="PROSITE" id="PS50011">
    <property type="entry name" value="PROTEIN_KINASE_DOM"/>
    <property type="match status" value="3"/>
</dbReference>
<evidence type="ECO:0000313" key="13">
    <source>
        <dbReference type="Proteomes" id="UP000004994"/>
    </source>
</evidence>
<dbReference type="PRINTS" id="PR00109">
    <property type="entry name" value="TYRKINASE"/>
</dbReference>
<dbReference type="PANTHER" id="PTHR23257">
    <property type="entry name" value="SERINE-THREONINE PROTEIN KINASE"/>
    <property type="match status" value="1"/>
</dbReference>
<evidence type="ECO:0000256" key="6">
    <source>
        <dbReference type="ARBA" id="ARBA00022741"/>
    </source>
</evidence>
<dbReference type="InterPro" id="IPR001245">
    <property type="entry name" value="Ser-Thr/Tyr_kinase_cat_dom"/>
</dbReference>
<keyword evidence="5" id="KW-0808">Transferase</keyword>
<dbReference type="AlphaFoldDB" id="A0A3Q7J5S0"/>
<evidence type="ECO:0000256" key="9">
    <source>
        <dbReference type="ARBA" id="ARBA00047899"/>
    </source>
</evidence>
<comment type="similarity">
    <text evidence="1">Belongs to the protein kinase superfamily. TKL Ser/Thr protein kinase family. RAF subfamily.</text>
</comment>
<accession>A0A3Q7J5S0</accession>
<dbReference type="Proteomes" id="UP000004994">
    <property type="component" value="Chromosome 12"/>
</dbReference>
<name>A0A3Q7J5S0_SOLLC</name>
<keyword evidence="6" id="KW-0547">Nucleotide-binding</keyword>
<dbReference type="SMART" id="SM00220">
    <property type="entry name" value="S_TKc"/>
    <property type="match status" value="3"/>
</dbReference>
<keyword evidence="13" id="KW-1185">Reference proteome</keyword>
<evidence type="ECO:0000256" key="1">
    <source>
        <dbReference type="ARBA" id="ARBA00010507"/>
    </source>
</evidence>
<sequence>MSIQGYGMNNASGSGAMAVDNSSVGSNGSHTDILNQQGNHIHNNYSVAASVVGGRVSRLSDDALAQALVDPQFPTTGLVICDEWTIDLSRLTIGQAFAQGSFGKLYNGTYSGEDVAIKLLERPEHALEKAHFIEQQFQHEVRMLANLKHPNVIRFVGACRKTMVLCIVTEYASGGSVRQFLAKRQNRAVPLKLAVKQALDVAKGMEYVHGLNLIHRDLKSDNLLIAADKSIKIADFGIARIEVLTEGMTPETGTYRWMAPEMLQHRSYTQKVDVYSFGIVLWELITGLLPYPSMTAVQAAFAVVNKGARPIIPNDCLPVLSNIMTCCWDFDPDKRPTFSQVVKMLEAAEIEIMTNVRRALPTTDNKGVYANELCIVTEHTRGGGSVCQFLQNQVVPLKLVVKLVLDVEHVHALYLNYRDLKSDNLLIAADKSIKIADFGVARIQVDKMLEDLKSDNLLIAVDMSIKIADFGVARVEVLTERMTPETGTYHWMAPEMIQHRSYTQKVDVYSFGIVLWELITRLLPFQNMTAVQAAFAVVNKGVRPTIPIDCLPWTIDLSRLTIGQAFAQRFFGNLYNGTYNGEDVAIKLLERRKHALEKVHFIEQQFQHEVRMLANLKHPNVIRFVGACRKTMVLCIVTEYASGGSVRQFLTKRQNRVVPLKLAVKQTLDMAKWMEYVHDLNLIHRDLKSDNLLIAADKSIKIADFGIAQIEVLTEGMTPETGTYRWMAPEMLQHRSYTQKVDVYSFGIVLWELITGLLPYPSMTAVQAAFAVVNKGAHPIIPNDCLPVLSNIMTCCWDFDPDKRPTFCQVVKMFEAAEIEIMTNVRRARFSSNSLKIDRRQKTSRVIITIEAHFMEQQFQHEVAMLANLKHPNII</sequence>
<keyword evidence="8" id="KW-0067">ATP-binding</keyword>
<comment type="catalytic activity">
    <reaction evidence="9">
        <text>L-threonyl-[protein] + ATP = O-phospho-L-threonyl-[protein] + ADP + H(+)</text>
        <dbReference type="Rhea" id="RHEA:46608"/>
        <dbReference type="Rhea" id="RHEA-COMP:11060"/>
        <dbReference type="Rhea" id="RHEA-COMP:11605"/>
        <dbReference type="ChEBI" id="CHEBI:15378"/>
        <dbReference type="ChEBI" id="CHEBI:30013"/>
        <dbReference type="ChEBI" id="CHEBI:30616"/>
        <dbReference type="ChEBI" id="CHEBI:61977"/>
        <dbReference type="ChEBI" id="CHEBI:456216"/>
        <dbReference type="EC" id="2.7.11.1"/>
    </reaction>
</comment>
<evidence type="ECO:0000313" key="12">
    <source>
        <dbReference type="EnsemblPlants" id="Solyc12g016100.2.1"/>
    </source>
</evidence>
<dbReference type="Pfam" id="PF07714">
    <property type="entry name" value="PK_Tyr_Ser-Thr"/>
    <property type="match status" value="2"/>
</dbReference>
<keyword evidence="3" id="KW-0723">Serine/threonine-protein kinase</keyword>
<evidence type="ECO:0000259" key="11">
    <source>
        <dbReference type="PROSITE" id="PS50011"/>
    </source>
</evidence>
<dbReference type="OMA" id="PGDAMQD"/>
<evidence type="ECO:0000256" key="3">
    <source>
        <dbReference type="ARBA" id="ARBA00022527"/>
    </source>
</evidence>
<keyword evidence="4" id="KW-0597">Phosphoprotein</keyword>
<comment type="catalytic activity">
    <reaction evidence="10">
        <text>L-seryl-[protein] + ATP = O-phospho-L-seryl-[protein] + ADP + H(+)</text>
        <dbReference type="Rhea" id="RHEA:17989"/>
        <dbReference type="Rhea" id="RHEA-COMP:9863"/>
        <dbReference type="Rhea" id="RHEA-COMP:11604"/>
        <dbReference type="ChEBI" id="CHEBI:15378"/>
        <dbReference type="ChEBI" id="CHEBI:29999"/>
        <dbReference type="ChEBI" id="CHEBI:30616"/>
        <dbReference type="ChEBI" id="CHEBI:83421"/>
        <dbReference type="ChEBI" id="CHEBI:456216"/>
        <dbReference type="EC" id="2.7.11.1"/>
    </reaction>
</comment>
<dbReference type="SUPFAM" id="SSF56112">
    <property type="entry name" value="Protein kinase-like (PK-like)"/>
    <property type="match status" value="4"/>
</dbReference>
<dbReference type="Pfam" id="PF00069">
    <property type="entry name" value="Pkinase"/>
    <property type="match status" value="2"/>
</dbReference>
<proteinExistence type="inferred from homology"/>